<proteinExistence type="inferred from homology"/>
<accession>A0A6M1SUM6</accession>
<dbReference type="Gene3D" id="3.40.50.720">
    <property type="entry name" value="NAD(P)-binding Rossmann-like Domain"/>
    <property type="match status" value="1"/>
</dbReference>
<dbReference type="PRINTS" id="PR00080">
    <property type="entry name" value="SDRFAMILY"/>
</dbReference>
<dbReference type="Proteomes" id="UP000473278">
    <property type="component" value="Unassembled WGS sequence"/>
</dbReference>
<evidence type="ECO:0000313" key="5">
    <source>
        <dbReference type="Proteomes" id="UP000473278"/>
    </source>
</evidence>
<organism evidence="4 5">
    <name type="scientific">Halalkalibaculum roseum</name>
    <dbReference type="NCBI Taxonomy" id="2709311"/>
    <lineage>
        <taxon>Bacteria</taxon>
        <taxon>Pseudomonadati</taxon>
        <taxon>Balneolota</taxon>
        <taxon>Balneolia</taxon>
        <taxon>Balneolales</taxon>
        <taxon>Balneolaceae</taxon>
        <taxon>Halalkalibaculum</taxon>
    </lineage>
</organism>
<dbReference type="EMBL" id="JAALLT010000002">
    <property type="protein sequence ID" value="NGP76502.1"/>
    <property type="molecule type" value="Genomic_DNA"/>
</dbReference>
<sequence>MKNRLQGKLVLVTGATAGIGEATAKLFAESKCNLAISGRREERLQSLKKELEKDFDIEVFTGAFDIRDRDACGEFLESLISPVDILVNNAGLAKGVDAVYDASFDDWDTMIDTNIKGLLTMTRLITPSMKQRNSGHVINIGSIAGHEAYPGGSVYCATKHAVKAITEATKKDLHGTEIRVSMVSPGLVETEFSNVRFKGDEERAEKVYKGYKALTAVDIAEIVHFIANRPMHVNIMDTIVFPVAQSSASMVHKEA</sequence>
<keyword evidence="2" id="KW-0560">Oxidoreductase</keyword>
<dbReference type="PRINTS" id="PR00081">
    <property type="entry name" value="GDHRDH"/>
</dbReference>
<evidence type="ECO:0000313" key="4">
    <source>
        <dbReference type="EMBL" id="NGP76502.1"/>
    </source>
</evidence>
<dbReference type="InterPro" id="IPR036291">
    <property type="entry name" value="NAD(P)-bd_dom_sf"/>
</dbReference>
<protein>
    <submittedName>
        <fullName evidence="4">SDR family NAD(P)-dependent oxidoreductase</fullName>
    </submittedName>
</protein>
<dbReference type="SUPFAM" id="SSF51735">
    <property type="entry name" value="NAD(P)-binding Rossmann-fold domains"/>
    <property type="match status" value="1"/>
</dbReference>
<dbReference type="GO" id="GO:0016616">
    <property type="term" value="F:oxidoreductase activity, acting on the CH-OH group of donors, NAD or NADP as acceptor"/>
    <property type="evidence" value="ECO:0007669"/>
    <property type="project" value="UniProtKB-ARBA"/>
</dbReference>
<dbReference type="AlphaFoldDB" id="A0A6M1SUM6"/>
<reference evidence="4 5" key="1">
    <citation type="submission" date="2020-02" db="EMBL/GenBank/DDBJ databases">
        <title>Balneolaceae bacterium YR4-1, complete genome.</title>
        <authorList>
            <person name="Li Y."/>
            <person name="Wu S."/>
        </authorList>
    </citation>
    <scope>NUCLEOTIDE SEQUENCE [LARGE SCALE GENOMIC DNA]</scope>
    <source>
        <strain evidence="4 5">YR4-1</strain>
    </source>
</reference>
<evidence type="ECO:0000256" key="1">
    <source>
        <dbReference type="ARBA" id="ARBA00006484"/>
    </source>
</evidence>
<dbReference type="InterPro" id="IPR002347">
    <property type="entry name" value="SDR_fam"/>
</dbReference>
<dbReference type="RefSeq" id="WP_165140901.1">
    <property type="nucleotide sequence ID" value="NZ_JAALLT010000002.1"/>
</dbReference>
<evidence type="ECO:0000256" key="3">
    <source>
        <dbReference type="RuleBase" id="RU000363"/>
    </source>
</evidence>
<name>A0A6M1SUM6_9BACT</name>
<dbReference type="FunFam" id="3.40.50.720:FF:000047">
    <property type="entry name" value="NADP-dependent L-serine/L-allo-threonine dehydrogenase"/>
    <property type="match status" value="1"/>
</dbReference>
<keyword evidence="5" id="KW-1185">Reference proteome</keyword>
<evidence type="ECO:0000256" key="2">
    <source>
        <dbReference type="ARBA" id="ARBA00023002"/>
    </source>
</evidence>
<gene>
    <name evidence="4" type="ORF">G3570_07650</name>
</gene>
<comment type="similarity">
    <text evidence="1 3">Belongs to the short-chain dehydrogenases/reductases (SDR) family.</text>
</comment>
<comment type="caution">
    <text evidence="4">The sequence shown here is derived from an EMBL/GenBank/DDBJ whole genome shotgun (WGS) entry which is preliminary data.</text>
</comment>
<dbReference type="PANTHER" id="PTHR42901:SF1">
    <property type="entry name" value="ALCOHOL DEHYDROGENASE"/>
    <property type="match status" value="1"/>
</dbReference>
<dbReference type="Pfam" id="PF00106">
    <property type="entry name" value="adh_short"/>
    <property type="match status" value="1"/>
</dbReference>
<dbReference type="PANTHER" id="PTHR42901">
    <property type="entry name" value="ALCOHOL DEHYDROGENASE"/>
    <property type="match status" value="1"/>
</dbReference>